<keyword evidence="5" id="KW-0520">NAD</keyword>
<evidence type="ECO:0000256" key="3">
    <source>
        <dbReference type="ARBA" id="ARBA00022989"/>
    </source>
</evidence>
<comment type="catalytic activity">
    <reaction evidence="5">
        <text>a quinone + NADH + 5 H(+)(in) = a quinol + NAD(+) + 4 H(+)(out)</text>
        <dbReference type="Rhea" id="RHEA:57888"/>
        <dbReference type="ChEBI" id="CHEBI:15378"/>
        <dbReference type="ChEBI" id="CHEBI:24646"/>
        <dbReference type="ChEBI" id="CHEBI:57540"/>
        <dbReference type="ChEBI" id="CHEBI:57945"/>
        <dbReference type="ChEBI" id="CHEBI:132124"/>
    </reaction>
</comment>
<dbReference type="RefSeq" id="WP_058471825.1">
    <property type="nucleotide sequence ID" value="NZ_CAAAIC010000001.1"/>
</dbReference>
<feature type="transmembrane region" description="Helical" evidence="5">
    <location>
        <begin position="406"/>
        <end position="426"/>
    </location>
</feature>
<dbReference type="AlphaFoldDB" id="A0A0W0VDD2"/>
<dbReference type="GO" id="GO:0048038">
    <property type="term" value="F:quinone binding"/>
    <property type="evidence" value="ECO:0007669"/>
    <property type="project" value="UniProtKB-KW"/>
</dbReference>
<evidence type="ECO:0000256" key="4">
    <source>
        <dbReference type="ARBA" id="ARBA00023136"/>
    </source>
</evidence>
<accession>A0A0W0VDD2</accession>
<dbReference type="Proteomes" id="UP000055035">
    <property type="component" value="Unassembled WGS sequence"/>
</dbReference>
<comment type="similarity">
    <text evidence="5">Belongs to the complex I subunit 2 family.</text>
</comment>
<feature type="transmembrane region" description="Helical" evidence="5">
    <location>
        <begin position="458"/>
        <end position="479"/>
    </location>
</feature>
<keyword evidence="5" id="KW-0813">Transport</keyword>
<dbReference type="NCBIfam" id="TIGR01770">
    <property type="entry name" value="NDH_I_N"/>
    <property type="match status" value="1"/>
</dbReference>
<feature type="transmembrane region" description="Helical" evidence="5">
    <location>
        <begin position="206"/>
        <end position="230"/>
    </location>
</feature>
<dbReference type="InterPro" id="IPR001750">
    <property type="entry name" value="ND/Mrp_TM"/>
</dbReference>
<evidence type="ECO:0000256" key="2">
    <source>
        <dbReference type="ARBA" id="ARBA00022692"/>
    </source>
</evidence>
<feature type="transmembrane region" description="Helical" evidence="5">
    <location>
        <begin position="160"/>
        <end position="181"/>
    </location>
</feature>
<keyword evidence="5" id="KW-0830">Ubiquinone</keyword>
<sequence length="480" mass="52069">MTALLENLHIALPEMIVLVTAAIALLADLFFRHRYSSIAFLCAEIGLILAAAVSFLFLGNFKTTILGGLFVSDDVAQIMKLFIYLSGFLSFLYSRHYIDERQIPSGDYYILGLFSILGMMILVSAHSLLTIYLGLELLSLPLYAMTAIRRTNSDAAEAAMKYFIMGAIASGMLLYGLSLIYGATGKLDLLDIANAVAANWQQENTLLSFALVFILAGVGFKLAAVPFHMWAPDVYQGAPTSVTLFLSTAPKIAALGMALRILTTALPDAVSQWQQVLIIMTLLSTGIGNLLAVTQTNIKRLLAYSAISHVGYALFGILAATAAGYAAALYYIIVYALMTVAAFGLLVLLSKNGLEVEAVDDLRGLNKRNPWIAFMMLIIMFSMAGIPPTVGFFTKLLVLKALVDVHLTWLAVFGLVFAVIGAYYYVRIVKVMYFDEAVDPSEIKLAPAMNLVFSLNSLSLLLLGIFPSALINACFNAFAS</sequence>
<comment type="subcellular location">
    <subcellularLocation>
        <location evidence="5">Cell membrane</location>
        <topology evidence="5">Multi-pass membrane protein</topology>
    </subcellularLocation>
    <subcellularLocation>
        <location evidence="1">Endomembrane system</location>
        <topology evidence="1">Multi-pass membrane protein</topology>
    </subcellularLocation>
    <subcellularLocation>
        <location evidence="6">Membrane</location>
        <topology evidence="6">Multi-pass membrane protein</topology>
    </subcellularLocation>
</comment>
<dbReference type="GO" id="GO:0042773">
    <property type="term" value="P:ATP synthesis coupled electron transport"/>
    <property type="evidence" value="ECO:0007669"/>
    <property type="project" value="InterPro"/>
</dbReference>
<dbReference type="STRING" id="456.Ljor_2445"/>
<dbReference type="EMBL" id="LNYJ01000011">
    <property type="protein sequence ID" value="KTD18139.1"/>
    <property type="molecule type" value="Genomic_DNA"/>
</dbReference>
<protein>
    <recommendedName>
        <fullName evidence="5">NADH-quinone oxidoreductase subunit N</fullName>
        <ecNumber evidence="5">7.1.1.-</ecNumber>
    </recommendedName>
    <alternativeName>
        <fullName evidence="5">NADH dehydrogenase I subunit N</fullName>
    </alternativeName>
    <alternativeName>
        <fullName evidence="5">NDH-1 subunit N</fullName>
    </alternativeName>
</protein>
<evidence type="ECO:0000256" key="5">
    <source>
        <dbReference type="HAMAP-Rule" id="MF_00445"/>
    </source>
</evidence>
<evidence type="ECO:0000256" key="1">
    <source>
        <dbReference type="ARBA" id="ARBA00004127"/>
    </source>
</evidence>
<feature type="transmembrane region" description="Helical" evidence="5">
    <location>
        <begin position="371"/>
        <end position="394"/>
    </location>
</feature>
<keyword evidence="4 5" id="KW-0472">Membrane</keyword>
<name>A0A0W0VDD2_9GAMM</name>
<feature type="transmembrane region" description="Helical" evidence="5">
    <location>
        <begin position="273"/>
        <end position="294"/>
    </location>
</feature>
<dbReference type="Pfam" id="PF00361">
    <property type="entry name" value="Proton_antipo_M"/>
    <property type="match status" value="1"/>
</dbReference>
<evidence type="ECO:0000259" key="7">
    <source>
        <dbReference type="Pfam" id="PF00361"/>
    </source>
</evidence>
<comment type="caution">
    <text evidence="8">The sequence shown here is derived from an EMBL/GenBank/DDBJ whole genome shotgun (WGS) entry which is preliminary data.</text>
</comment>
<keyword evidence="5" id="KW-0874">Quinone</keyword>
<feature type="domain" description="NADH:quinone oxidoreductase/Mrp antiporter transmembrane" evidence="7">
    <location>
        <begin position="125"/>
        <end position="420"/>
    </location>
</feature>
<feature type="transmembrane region" description="Helical" evidence="5">
    <location>
        <begin position="12"/>
        <end position="31"/>
    </location>
</feature>
<dbReference type="GO" id="GO:0005886">
    <property type="term" value="C:plasma membrane"/>
    <property type="evidence" value="ECO:0007669"/>
    <property type="project" value="UniProtKB-SubCell"/>
</dbReference>
<dbReference type="PANTHER" id="PTHR22773">
    <property type="entry name" value="NADH DEHYDROGENASE"/>
    <property type="match status" value="1"/>
</dbReference>
<feature type="transmembrane region" description="Helical" evidence="5">
    <location>
        <begin position="78"/>
        <end position="94"/>
    </location>
</feature>
<dbReference type="GO" id="GO:0050136">
    <property type="term" value="F:NADH dehydrogenase (quinone) (non-electrogenic) activity"/>
    <property type="evidence" value="ECO:0007669"/>
    <property type="project" value="UniProtKB-UniRule"/>
</dbReference>
<organism evidence="8 9">
    <name type="scientific">Legionella jordanis</name>
    <dbReference type="NCBI Taxonomy" id="456"/>
    <lineage>
        <taxon>Bacteria</taxon>
        <taxon>Pseudomonadati</taxon>
        <taxon>Pseudomonadota</taxon>
        <taxon>Gammaproteobacteria</taxon>
        <taxon>Legionellales</taxon>
        <taxon>Legionellaceae</taxon>
        <taxon>Legionella</taxon>
    </lineage>
</organism>
<keyword evidence="2 5" id="KW-0812">Transmembrane</keyword>
<dbReference type="EC" id="7.1.1.-" evidence="5"/>
<gene>
    <name evidence="5" type="primary">nuoN</name>
    <name evidence="8" type="ORF">Ljor_2445</name>
</gene>
<evidence type="ECO:0000313" key="9">
    <source>
        <dbReference type="Proteomes" id="UP000055035"/>
    </source>
</evidence>
<evidence type="ECO:0000256" key="6">
    <source>
        <dbReference type="RuleBase" id="RU000320"/>
    </source>
</evidence>
<dbReference type="GO" id="GO:0008137">
    <property type="term" value="F:NADH dehydrogenase (ubiquinone) activity"/>
    <property type="evidence" value="ECO:0007669"/>
    <property type="project" value="InterPro"/>
</dbReference>
<keyword evidence="5" id="KW-1003">Cell membrane</keyword>
<dbReference type="HAMAP" id="MF_00445">
    <property type="entry name" value="NDH1_NuoN_1"/>
    <property type="match status" value="1"/>
</dbReference>
<keyword evidence="9" id="KW-1185">Reference proteome</keyword>
<feature type="transmembrane region" description="Helical" evidence="5">
    <location>
        <begin position="328"/>
        <end position="350"/>
    </location>
</feature>
<dbReference type="InterPro" id="IPR010096">
    <property type="entry name" value="NADH-Q_OxRdtase_suN/2"/>
</dbReference>
<feature type="transmembrane region" description="Helical" evidence="5">
    <location>
        <begin position="106"/>
        <end position="123"/>
    </location>
</feature>
<dbReference type="OrthoDB" id="9768329at2"/>
<dbReference type="PATRIC" id="fig|456.5.peg.2632"/>
<feature type="transmembrane region" description="Helical" evidence="5">
    <location>
        <begin position="301"/>
        <end position="322"/>
    </location>
</feature>
<keyword evidence="5" id="KW-1278">Translocase</keyword>
<evidence type="ECO:0000313" key="8">
    <source>
        <dbReference type="EMBL" id="KTD18139.1"/>
    </source>
</evidence>
<comment type="function">
    <text evidence="5">NDH-1 shuttles electrons from NADH, via FMN and iron-sulfur (Fe-S) centers, to quinones in the respiratory chain. The immediate electron acceptor for the enzyme in this species is believed to be ubiquinone. Couples the redox reaction to proton translocation (for every two electrons transferred, four hydrogen ions are translocated across the cytoplasmic membrane), and thus conserves the redox energy in a proton gradient.</text>
</comment>
<reference evidence="8 9" key="1">
    <citation type="submission" date="2015-11" db="EMBL/GenBank/DDBJ databases">
        <title>Genomic analysis of 38 Legionella species identifies large and diverse effector repertoires.</title>
        <authorList>
            <person name="Burstein D."/>
            <person name="Amaro F."/>
            <person name="Zusman T."/>
            <person name="Lifshitz Z."/>
            <person name="Cohen O."/>
            <person name="Gilbert J.A."/>
            <person name="Pupko T."/>
            <person name="Shuman H.A."/>
            <person name="Segal G."/>
        </authorList>
    </citation>
    <scope>NUCLEOTIDE SEQUENCE [LARGE SCALE GENOMIC DNA]</scope>
    <source>
        <strain evidence="8 9">BL-540</strain>
    </source>
</reference>
<feature type="transmembrane region" description="Helical" evidence="5">
    <location>
        <begin position="38"/>
        <end position="58"/>
    </location>
</feature>
<dbReference type="NCBIfam" id="NF004442">
    <property type="entry name" value="PRK05777.1-5"/>
    <property type="match status" value="1"/>
</dbReference>
<proteinExistence type="inferred from homology"/>
<comment type="subunit">
    <text evidence="5">NDH-1 is composed of 14 different subunits. Subunits NuoA, H, J, K, L, M, N constitute the membrane sector of the complex.</text>
</comment>
<dbReference type="GO" id="GO:0012505">
    <property type="term" value="C:endomembrane system"/>
    <property type="evidence" value="ECO:0007669"/>
    <property type="project" value="UniProtKB-SubCell"/>
</dbReference>
<keyword evidence="3 5" id="KW-1133">Transmembrane helix</keyword>
<dbReference type="PRINTS" id="PR01434">
    <property type="entry name" value="NADHDHGNASE5"/>
</dbReference>